<dbReference type="Proteomes" id="UP000199068">
    <property type="component" value="Unassembled WGS sequence"/>
</dbReference>
<proteinExistence type="predicted"/>
<dbReference type="Pfam" id="PF20585">
    <property type="entry name" value="Pectate_lyase_5"/>
    <property type="match status" value="1"/>
</dbReference>
<dbReference type="AlphaFoldDB" id="A0A1G9RZV3"/>
<name>A0A1G9RZV3_9FIRM</name>
<keyword evidence="2" id="KW-1185">Reference proteome</keyword>
<sequence length="668" mass="74722">MKKHNKNIGIILSAAVIVANSQITTLSYALEPNTNQTKLEKNIEEYMPQISDDTKSESVEVTNRTELESAFKDENVKVIDIKNDIDLPESDVIYIRGNGKEIRGNGNEIRTVKTREYYFVESSRIYVETDTKIDNLKLNKVQMRVEDHEISLDVVNNSEINNGGILYWGDVTLKHIKVNNGSIYGYGNMVVDSNTMKNTTIEYIGDEGKTLKIIDTEMNGKGHRTAPIFIQSGNIELENVKIANPGDYAIYTMQREGRGKKETNIRIKGTLEIDGAKKDAIFLTRDHDWNPDNPSEPYFAPLELHIDGDIKQKGDTYTIKAQEGPYINIYYDESKIKKVIEKWSYIHYSTKNREGNEPQSIVHTNKLIGEDRYQTAIKISKDRSGESKDEEWIGARNVIVVNSNSMVDALSAAPFAWDKSSPILLTEKNKLNSETKKEISRLRPDDVYVIGGENSVSDSVVNELKSMDLYVERISGNDRYETSLEIAKKLGRVSQIAVVNGVTGIPDAVSIAPVAADNNMPIVLASPNEGTKLFDQYIKENVIKKSYVIGNKAAISDEIANKLPNAERIGGINRNETNAAILEKFYTDTKLDNIFVVKDGMKKQDDLIDALAVSTLTFSGQSPVVIVGNDLSNKQESLLSKKHPMEITQVGGNGNENAFNKLINMFKN</sequence>
<dbReference type="InterPro" id="IPR007253">
    <property type="entry name" value="Cell_wall-bd_2"/>
</dbReference>
<dbReference type="RefSeq" id="WP_092727133.1">
    <property type="nucleotide sequence ID" value="NZ_FNGW01000008.1"/>
</dbReference>
<reference evidence="1 2" key="1">
    <citation type="submission" date="2016-10" db="EMBL/GenBank/DDBJ databases">
        <authorList>
            <person name="de Groot N.N."/>
        </authorList>
    </citation>
    <scope>NUCLEOTIDE SEQUENCE [LARGE SCALE GENOMIC DNA]</scope>
    <source>
        <strain evidence="1 2">DSM 797</strain>
    </source>
</reference>
<dbReference type="InterPro" id="IPR046776">
    <property type="entry name" value="Pectate_lyase_5"/>
</dbReference>
<dbReference type="SUPFAM" id="SSF51126">
    <property type="entry name" value="Pectin lyase-like"/>
    <property type="match status" value="1"/>
</dbReference>
<dbReference type="STRING" id="1121325.SAMN04515677_1087"/>
<protein>
    <submittedName>
        <fullName evidence="1">Putative cell wall binding repeat 2</fullName>
    </submittedName>
</protein>
<gene>
    <name evidence="1" type="ORF">SAMN04515677_1087</name>
</gene>
<accession>A0A1G9RZV3</accession>
<dbReference type="Gene3D" id="3.40.50.12090">
    <property type="match status" value="2"/>
</dbReference>
<evidence type="ECO:0000313" key="2">
    <source>
        <dbReference type="Proteomes" id="UP000199068"/>
    </source>
</evidence>
<organism evidence="1 2">
    <name type="scientific">Romboutsia lituseburensis DSM 797</name>
    <dbReference type="NCBI Taxonomy" id="1121325"/>
    <lineage>
        <taxon>Bacteria</taxon>
        <taxon>Bacillati</taxon>
        <taxon>Bacillota</taxon>
        <taxon>Clostridia</taxon>
        <taxon>Peptostreptococcales</taxon>
        <taxon>Peptostreptococcaceae</taxon>
        <taxon>Romboutsia</taxon>
    </lineage>
</organism>
<dbReference type="PANTHER" id="PTHR30032">
    <property type="entry name" value="N-ACETYLMURAMOYL-L-ALANINE AMIDASE-RELATED"/>
    <property type="match status" value="1"/>
</dbReference>
<dbReference type="InterPro" id="IPR011050">
    <property type="entry name" value="Pectin_lyase_fold/virulence"/>
</dbReference>
<dbReference type="EMBL" id="FNGW01000008">
    <property type="protein sequence ID" value="SDM28025.1"/>
    <property type="molecule type" value="Genomic_DNA"/>
</dbReference>
<dbReference type="FunFam" id="3.40.50.12090:FF:000001">
    <property type="entry name" value="Cell surface protein"/>
    <property type="match status" value="1"/>
</dbReference>
<dbReference type="InterPro" id="IPR051922">
    <property type="entry name" value="Bact_Sporulation_Assoc"/>
</dbReference>
<dbReference type="PANTHER" id="PTHR30032:SF8">
    <property type="entry name" value="GERMINATION-SPECIFIC N-ACETYLMURAMOYL-L-ALANINE AMIDASE"/>
    <property type="match status" value="1"/>
</dbReference>
<dbReference type="Pfam" id="PF04122">
    <property type="entry name" value="CW_binding_2"/>
    <property type="match status" value="3"/>
</dbReference>
<evidence type="ECO:0000313" key="1">
    <source>
        <dbReference type="EMBL" id="SDM28025.1"/>
    </source>
</evidence>